<evidence type="ECO:0000256" key="1">
    <source>
        <dbReference type="SAM" id="Phobius"/>
    </source>
</evidence>
<comment type="caution">
    <text evidence="2">The sequence shown here is derived from an EMBL/GenBank/DDBJ whole genome shotgun (WGS) entry which is preliminary data.</text>
</comment>
<feature type="transmembrane region" description="Helical" evidence="1">
    <location>
        <begin position="361"/>
        <end position="379"/>
    </location>
</feature>
<feature type="transmembrane region" description="Helical" evidence="1">
    <location>
        <begin position="205"/>
        <end position="222"/>
    </location>
</feature>
<dbReference type="Proteomes" id="UP000264141">
    <property type="component" value="Unassembled WGS sequence"/>
</dbReference>
<feature type="transmembrane region" description="Helical" evidence="1">
    <location>
        <begin position="124"/>
        <end position="144"/>
    </location>
</feature>
<gene>
    <name evidence="2" type="ORF">DEQ80_05300</name>
</gene>
<keyword evidence="1" id="KW-0812">Transmembrane</keyword>
<sequence length="559" mass="62214">MPHRLLKARFGGLSPLFSGLVFLACFFPLLLYILTGRYARFIQDDYCYAVHLRSHGLANSWLHAYLNPTPFSGNRVSLTFFLDLTQTIGSSSVPILPGLMILLWLVGMALLLHRLNRLFRWQISPLTSLVLSTGILAFTLSQAPNLTQVLYWRPGMFPYLAPLVCTTWLLFLITSCSFQQPAPWILFLIVILAGLSGGFSETAAAFNTGLFSILLAASWAGMSRKNDLARRGFLPLWAALFGSLLAMLVLILSPAARFRQETLFPQPPGFLDLVNITLESTRFFVIHSLYRVTLPAFAVGGLGFCLGAWNDTSHPPSHPLSLSRLGFRILTASIAAFMILLCIMAPSAYAEATYPEARVLLMARLVMVIYVGLLGWWLGELNATWEQPQNLFAVILTPVATAFLFSMLILPASLETEPPYPELRDYFKTHPVIGVGILLGGLWFGLGLSQWLKSKFPRAIIVVLTLAFLVQPIFDGYQAWFSLPDFQLRAQMWDFRDGQIRQMASAGEKQIIVQALDSLAGLTELQENPSHWVNNCAAAYYGVTTIRAVEPVLNPPIHR</sequence>
<evidence type="ECO:0008006" key="4">
    <source>
        <dbReference type="Google" id="ProtNLM"/>
    </source>
</evidence>
<feature type="transmembrane region" description="Helical" evidence="1">
    <location>
        <begin position="329"/>
        <end position="349"/>
    </location>
</feature>
<organism evidence="2 3">
    <name type="scientific">Anaerolinea thermolimosa</name>
    <dbReference type="NCBI Taxonomy" id="229919"/>
    <lineage>
        <taxon>Bacteria</taxon>
        <taxon>Bacillati</taxon>
        <taxon>Chloroflexota</taxon>
        <taxon>Anaerolineae</taxon>
        <taxon>Anaerolineales</taxon>
        <taxon>Anaerolineaceae</taxon>
        <taxon>Anaerolinea</taxon>
    </lineage>
</organism>
<keyword evidence="1" id="KW-0472">Membrane</keyword>
<feature type="transmembrane region" description="Helical" evidence="1">
    <location>
        <begin position="432"/>
        <end position="452"/>
    </location>
</feature>
<dbReference type="AlphaFoldDB" id="A0A3D1JGA2"/>
<dbReference type="InterPro" id="IPR045691">
    <property type="entry name" value="DUF6056"/>
</dbReference>
<feature type="transmembrane region" description="Helical" evidence="1">
    <location>
        <begin position="12"/>
        <end position="34"/>
    </location>
</feature>
<feature type="transmembrane region" description="Helical" evidence="1">
    <location>
        <begin position="391"/>
        <end position="412"/>
    </location>
</feature>
<evidence type="ECO:0000313" key="3">
    <source>
        <dbReference type="Proteomes" id="UP000264141"/>
    </source>
</evidence>
<feature type="transmembrane region" description="Helical" evidence="1">
    <location>
        <begin position="288"/>
        <end position="309"/>
    </location>
</feature>
<evidence type="ECO:0000313" key="2">
    <source>
        <dbReference type="EMBL" id="HCE17255.1"/>
    </source>
</evidence>
<dbReference type="OrthoDB" id="160962at2"/>
<dbReference type="PROSITE" id="PS51257">
    <property type="entry name" value="PROKAR_LIPOPROTEIN"/>
    <property type="match status" value="1"/>
</dbReference>
<dbReference type="EMBL" id="DPBP01000022">
    <property type="protein sequence ID" value="HCE17255.1"/>
    <property type="molecule type" value="Genomic_DNA"/>
</dbReference>
<feature type="transmembrane region" description="Helical" evidence="1">
    <location>
        <begin position="234"/>
        <end position="256"/>
    </location>
</feature>
<reference evidence="2 3" key="1">
    <citation type="journal article" date="2018" name="Nat. Biotechnol.">
        <title>A standardized bacterial taxonomy based on genome phylogeny substantially revises the tree of life.</title>
        <authorList>
            <person name="Parks D.H."/>
            <person name="Chuvochina M."/>
            <person name="Waite D.W."/>
            <person name="Rinke C."/>
            <person name="Skarshewski A."/>
            <person name="Chaumeil P.A."/>
            <person name="Hugenholtz P."/>
        </authorList>
    </citation>
    <scope>NUCLEOTIDE SEQUENCE [LARGE SCALE GENOMIC DNA]</scope>
    <source>
        <strain evidence="2">UBA8781</strain>
    </source>
</reference>
<feature type="transmembrane region" description="Helical" evidence="1">
    <location>
        <begin position="156"/>
        <end position="174"/>
    </location>
</feature>
<dbReference type="RefSeq" id="WP_062193341.1">
    <property type="nucleotide sequence ID" value="NZ_DF967965.1"/>
</dbReference>
<name>A0A3D1JGA2_9CHLR</name>
<keyword evidence="1" id="KW-1133">Transmembrane helix</keyword>
<feature type="transmembrane region" description="Helical" evidence="1">
    <location>
        <begin position="181"/>
        <end position="199"/>
    </location>
</feature>
<protein>
    <recommendedName>
        <fullName evidence="4">YfhO family protein</fullName>
    </recommendedName>
</protein>
<feature type="transmembrane region" description="Helical" evidence="1">
    <location>
        <begin position="459"/>
        <end position="480"/>
    </location>
</feature>
<accession>A0A3D1JGA2</accession>
<feature type="transmembrane region" description="Helical" evidence="1">
    <location>
        <begin position="93"/>
        <end position="112"/>
    </location>
</feature>
<proteinExistence type="predicted"/>
<dbReference type="Pfam" id="PF19528">
    <property type="entry name" value="DUF6056"/>
    <property type="match status" value="1"/>
</dbReference>